<feature type="transmembrane region" description="Helical" evidence="15">
    <location>
        <begin position="323"/>
        <end position="345"/>
    </location>
</feature>
<evidence type="ECO:0000256" key="13">
    <source>
        <dbReference type="ARBA" id="ARBA00031099"/>
    </source>
</evidence>
<dbReference type="GO" id="GO:0005353">
    <property type="term" value="F:fructose transmembrane transporter activity"/>
    <property type="evidence" value="ECO:0007669"/>
    <property type="project" value="UniProtKB-ARBA"/>
</dbReference>
<dbReference type="InterPro" id="IPR045263">
    <property type="entry name" value="GLUT"/>
</dbReference>
<dbReference type="PANTHER" id="PTHR23503:SF131">
    <property type="entry name" value="SOLUTE CARRIER FAMILY 2, FACILITATED GLUCOSE TRANSPORTER MEMBER 11-LIKE 2"/>
    <property type="match status" value="1"/>
</dbReference>
<keyword evidence="11 15" id="KW-0472">Membrane</keyword>
<evidence type="ECO:0000313" key="18">
    <source>
        <dbReference type="Proteomes" id="UP000812440"/>
    </source>
</evidence>
<dbReference type="GO" id="GO:0055056">
    <property type="term" value="F:D-glucose transmembrane transporter activity"/>
    <property type="evidence" value="ECO:0007669"/>
    <property type="project" value="TreeGrafter"/>
</dbReference>
<dbReference type="InterPro" id="IPR020846">
    <property type="entry name" value="MFS_dom"/>
</dbReference>
<dbReference type="InterPro" id="IPR005828">
    <property type="entry name" value="MFS_sugar_transport-like"/>
</dbReference>
<dbReference type="PROSITE" id="PS50850">
    <property type="entry name" value="MFS"/>
    <property type="match status" value="1"/>
</dbReference>
<evidence type="ECO:0000313" key="17">
    <source>
        <dbReference type="EMBL" id="KAG8455879.1"/>
    </source>
</evidence>
<keyword evidence="18" id="KW-1185">Reference proteome</keyword>
<keyword evidence="7" id="KW-1003">Cell membrane</keyword>
<dbReference type="FunFam" id="1.20.1250.20:FF:001511">
    <property type="entry name" value="Solute carrier family 2, facilitated glucose transporter member 5"/>
    <property type="match status" value="1"/>
</dbReference>
<accession>A0A8T2KFM0</accession>
<keyword evidence="6 14" id="KW-0813">Transport</keyword>
<feature type="transmembrane region" description="Helical" evidence="15">
    <location>
        <begin position="172"/>
        <end position="194"/>
    </location>
</feature>
<feature type="transmembrane region" description="Helical" evidence="15">
    <location>
        <begin position="258"/>
        <end position="279"/>
    </location>
</feature>
<keyword evidence="9 15" id="KW-0812">Transmembrane</keyword>
<evidence type="ECO:0000256" key="3">
    <source>
        <dbReference type="ARBA" id="ARBA00004651"/>
    </source>
</evidence>
<keyword evidence="8" id="KW-0762">Sugar transport</keyword>
<dbReference type="Proteomes" id="UP000812440">
    <property type="component" value="Chromosome 1"/>
</dbReference>
<evidence type="ECO:0000256" key="14">
    <source>
        <dbReference type="RuleBase" id="RU003346"/>
    </source>
</evidence>
<dbReference type="OrthoDB" id="4142200at2759"/>
<dbReference type="GO" id="GO:1990539">
    <property type="term" value="P:fructose import across plasma membrane"/>
    <property type="evidence" value="ECO:0007669"/>
    <property type="project" value="UniProtKB-ARBA"/>
</dbReference>
<protein>
    <recommendedName>
        <fullName evidence="5">Solute carrier family 2, facilitated glucose transporter member 5</fullName>
    </recommendedName>
    <alternativeName>
        <fullName evidence="13">Fructose transporter</fullName>
    </alternativeName>
    <alternativeName>
        <fullName evidence="12">Glucose transporter type 5, small intestine</fullName>
    </alternativeName>
</protein>
<dbReference type="Gene3D" id="1.20.1250.20">
    <property type="entry name" value="MFS general substrate transporter like domains"/>
    <property type="match status" value="1"/>
</dbReference>
<name>A0A8T2KFM0_9PIPI</name>
<evidence type="ECO:0000256" key="9">
    <source>
        <dbReference type="ARBA" id="ARBA00022692"/>
    </source>
</evidence>
<comment type="similarity">
    <text evidence="4">Belongs to the major facilitator superfamily. Sugar transporter (TC 2.A.1.1) family. Glucose transporter subfamily.</text>
</comment>
<comment type="caution">
    <text evidence="17">The sequence shown here is derived from an EMBL/GenBank/DDBJ whole genome shotgun (WGS) entry which is preliminary data.</text>
</comment>
<evidence type="ECO:0000256" key="5">
    <source>
        <dbReference type="ARBA" id="ARBA00015973"/>
    </source>
</evidence>
<comment type="catalytic activity">
    <reaction evidence="1">
        <text>D-fructose(out) = D-fructose(in)</text>
        <dbReference type="Rhea" id="RHEA:60372"/>
        <dbReference type="ChEBI" id="CHEBI:37721"/>
    </reaction>
</comment>
<evidence type="ECO:0000256" key="8">
    <source>
        <dbReference type="ARBA" id="ARBA00022597"/>
    </source>
</evidence>
<dbReference type="EMBL" id="JAACNH010000001">
    <property type="protein sequence ID" value="KAG8455879.1"/>
    <property type="molecule type" value="Genomic_DNA"/>
</dbReference>
<reference evidence="17" key="1">
    <citation type="thesis" date="2020" institute="ProQuest LLC" country="789 East Eisenhower Parkway, Ann Arbor, MI, USA">
        <title>Comparative Genomics and Chromosome Evolution.</title>
        <authorList>
            <person name="Mudd A.B."/>
        </authorList>
    </citation>
    <scope>NUCLEOTIDE SEQUENCE</scope>
    <source>
        <strain evidence="17">Female2</strain>
        <tissue evidence="17">Blood</tissue>
    </source>
</reference>
<feature type="domain" description="Major facilitator superfamily (MFS) profile" evidence="16">
    <location>
        <begin position="2"/>
        <end position="444"/>
    </location>
</feature>
<organism evidence="17 18">
    <name type="scientific">Hymenochirus boettgeri</name>
    <name type="common">Congo dwarf clawed frog</name>
    <dbReference type="NCBI Taxonomy" id="247094"/>
    <lineage>
        <taxon>Eukaryota</taxon>
        <taxon>Metazoa</taxon>
        <taxon>Chordata</taxon>
        <taxon>Craniata</taxon>
        <taxon>Vertebrata</taxon>
        <taxon>Euteleostomi</taxon>
        <taxon>Amphibia</taxon>
        <taxon>Batrachia</taxon>
        <taxon>Anura</taxon>
        <taxon>Pipoidea</taxon>
        <taxon>Pipidae</taxon>
        <taxon>Pipinae</taxon>
        <taxon>Hymenochirus</taxon>
    </lineage>
</organism>
<evidence type="ECO:0000256" key="6">
    <source>
        <dbReference type="ARBA" id="ARBA00022448"/>
    </source>
</evidence>
<dbReference type="SUPFAM" id="SSF103473">
    <property type="entry name" value="MFS general substrate transporter"/>
    <property type="match status" value="1"/>
</dbReference>
<evidence type="ECO:0000256" key="7">
    <source>
        <dbReference type="ARBA" id="ARBA00022475"/>
    </source>
</evidence>
<evidence type="ECO:0000256" key="11">
    <source>
        <dbReference type="ARBA" id="ARBA00023136"/>
    </source>
</evidence>
<evidence type="ECO:0000256" key="1">
    <source>
        <dbReference type="ARBA" id="ARBA00000590"/>
    </source>
</evidence>
<feature type="transmembrane region" description="Helical" evidence="15">
    <location>
        <begin position="87"/>
        <end position="106"/>
    </location>
</feature>
<keyword evidence="10 15" id="KW-1133">Transmembrane helix</keyword>
<evidence type="ECO:0000259" key="16">
    <source>
        <dbReference type="PROSITE" id="PS50850"/>
    </source>
</evidence>
<feature type="transmembrane region" description="Helical" evidence="15">
    <location>
        <begin position="392"/>
        <end position="414"/>
    </location>
</feature>
<evidence type="ECO:0000256" key="2">
    <source>
        <dbReference type="ARBA" id="ARBA00004135"/>
    </source>
</evidence>
<sequence length="480" mass="52948">MVFVLGMGGTFQYGFQISVLNSPSPYIKEFINQTWIRRHGISIPEGTQTLIWSLLVSVLSLGGIIGSTASGYLTGAFGKKRCQICNCLLPIISSVLIGLSRTVGLYEMILVGRFLCGINIGLGMNIHAQYLGEIAPKKLRGLINSTGPLFVTLGKLSGQIAGIREFFGTESLWPYILVPIGIASLVQLITLPLFPETPSYLLLHKGDKEACVKALKQLWGDSDHQEVIDEMLSEQATKKTGNMSVLDLLRDRSQRWQIYIVINLILCLQLCGVNAIYFYAYDVFHAAGFPEEKISYVSLGIGTFEFVSAFTCTLLIDKFGRKLLLLGGLSLMALTLGLLTVALSLQDSYSWVPYCSVALVFAFIFVFGAGPAGAMVSICVEIFSQAPRVPAFVIFGYFNWVGLYIIGMIFPYMVGSLQQFCFLVFMSIIVISGIFSFFFLPETKGKSITEITQEFNKLNFRGGQRQSRTVNLSCAFSTRL</sequence>
<proteinExistence type="inferred from homology"/>
<evidence type="ECO:0000256" key="12">
    <source>
        <dbReference type="ARBA" id="ARBA00029961"/>
    </source>
</evidence>
<dbReference type="InterPro" id="IPR003663">
    <property type="entry name" value="Sugar/inositol_transpt"/>
</dbReference>
<dbReference type="InterPro" id="IPR005829">
    <property type="entry name" value="Sugar_transporter_CS"/>
</dbReference>
<dbReference type="Pfam" id="PF00083">
    <property type="entry name" value="Sugar_tr"/>
    <property type="match status" value="1"/>
</dbReference>
<dbReference type="NCBIfam" id="TIGR00879">
    <property type="entry name" value="SP"/>
    <property type="match status" value="1"/>
</dbReference>
<dbReference type="GO" id="GO:0042383">
    <property type="term" value="C:sarcolemma"/>
    <property type="evidence" value="ECO:0007669"/>
    <property type="project" value="UniProtKB-SubCell"/>
</dbReference>
<evidence type="ECO:0000256" key="15">
    <source>
        <dbReference type="SAM" id="Phobius"/>
    </source>
</evidence>
<feature type="transmembrane region" description="Helical" evidence="15">
    <location>
        <begin position="50"/>
        <end position="75"/>
    </location>
</feature>
<evidence type="ECO:0000256" key="10">
    <source>
        <dbReference type="ARBA" id="ARBA00022989"/>
    </source>
</evidence>
<feature type="transmembrane region" description="Helical" evidence="15">
    <location>
        <begin position="294"/>
        <end position="316"/>
    </location>
</feature>
<feature type="transmembrane region" description="Helical" evidence="15">
    <location>
        <begin position="351"/>
        <end position="380"/>
    </location>
</feature>
<dbReference type="PRINTS" id="PR00171">
    <property type="entry name" value="SUGRTRNSPORT"/>
</dbReference>
<dbReference type="PANTHER" id="PTHR23503">
    <property type="entry name" value="SOLUTE CARRIER FAMILY 2"/>
    <property type="match status" value="1"/>
</dbReference>
<evidence type="ECO:0000256" key="4">
    <source>
        <dbReference type="ARBA" id="ARBA00007004"/>
    </source>
</evidence>
<dbReference type="PROSITE" id="PS00217">
    <property type="entry name" value="SUGAR_TRANSPORT_2"/>
    <property type="match status" value="1"/>
</dbReference>
<dbReference type="GO" id="GO:0070837">
    <property type="term" value="P:dehydroascorbic acid transport"/>
    <property type="evidence" value="ECO:0007669"/>
    <property type="project" value="TreeGrafter"/>
</dbReference>
<comment type="subcellular location">
    <subcellularLocation>
        <location evidence="2">Cell membrane</location>
        <location evidence="2">Sarcolemma</location>
    </subcellularLocation>
    <subcellularLocation>
        <location evidence="3">Cell membrane</location>
        <topology evidence="3">Multi-pass membrane protein</topology>
    </subcellularLocation>
</comment>
<gene>
    <name evidence="17" type="ORF">GDO86_001900</name>
</gene>
<dbReference type="GO" id="GO:0046323">
    <property type="term" value="P:D-glucose import"/>
    <property type="evidence" value="ECO:0007669"/>
    <property type="project" value="TreeGrafter"/>
</dbReference>
<feature type="transmembrane region" description="Helical" evidence="15">
    <location>
        <begin position="420"/>
        <end position="440"/>
    </location>
</feature>
<dbReference type="InterPro" id="IPR036259">
    <property type="entry name" value="MFS_trans_sf"/>
</dbReference>
<dbReference type="AlphaFoldDB" id="A0A8T2KFM0"/>